<proteinExistence type="inferred from homology"/>
<protein>
    <submittedName>
        <fullName evidence="4">ATPase, V1/A1 complex, subunit E</fullName>
    </submittedName>
</protein>
<evidence type="ECO:0000256" key="2">
    <source>
        <dbReference type="ARBA" id="ARBA00022448"/>
    </source>
</evidence>
<evidence type="ECO:0000313" key="4">
    <source>
        <dbReference type="EMBL" id="VVC39217.1"/>
    </source>
</evidence>
<dbReference type="OrthoDB" id="10263003at2759"/>
<dbReference type="InterPro" id="IPR002842">
    <property type="entry name" value="ATPase_V1_Esu"/>
</dbReference>
<gene>
    <name evidence="4" type="ORF">CINCED_3A005535</name>
</gene>
<dbReference type="EMBL" id="CABPRJ010001894">
    <property type="protein sequence ID" value="VVC39217.1"/>
    <property type="molecule type" value="Genomic_DNA"/>
</dbReference>
<dbReference type="SUPFAM" id="SSF160527">
    <property type="entry name" value="V-type ATPase subunit E-like"/>
    <property type="match status" value="1"/>
</dbReference>
<evidence type="ECO:0000256" key="1">
    <source>
        <dbReference type="ARBA" id="ARBA00005901"/>
    </source>
</evidence>
<keyword evidence="2" id="KW-0813">Transport</keyword>
<keyword evidence="5" id="KW-1185">Reference proteome</keyword>
<dbReference type="AlphaFoldDB" id="A0A5E4N9W3"/>
<dbReference type="GO" id="GO:0046961">
    <property type="term" value="F:proton-transporting ATPase activity, rotational mechanism"/>
    <property type="evidence" value="ECO:0007669"/>
    <property type="project" value="InterPro"/>
</dbReference>
<dbReference type="Pfam" id="PF01991">
    <property type="entry name" value="vATP-synt_E"/>
    <property type="match status" value="1"/>
</dbReference>
<sequence>MNTDSKNIQVNKMIKFIDHDADEMKQGIDDLAEETFYAEKEKLISIGITEVDQLYNKQLKLINRETATIISTLITSAKLQILQSRDQHIKSVLADVNKELIKMRDKNCYKHILKNLILQAMYQILEEKVNFILILNDVPYVESMTQELENIYRTKTGKNIEIKIENSSNLPIQEIGGVIVTAKNRTIIVENTMVLRLLNIGQQAIPIIRSGLFGPNPTRTHLSFTL</sequence>
<keyword evidence="3" id="KW-0406">Ion transport</keyword>
<dbReference type="GO" id="GO:0033178">
    <property type="term" value="C:proton-transporting two-sector ATPase complex, catalytic domain"/>
    <property type="evidence" value="ECO:0007669"/>
    <property type="project" value="InterPro"/>
</dbReference>
<dbReference type="PANTHER" id="PTHR45715">
    <property type="entry name" value="ATPASE H+-TRANSPORTING V1 SUBUNIT E1A-RELATED"/>
    <property type="match status" value="1"/>
</dbReference>
<reference evidence="4 5" key="1">
    <citation type="submission" date="2019-08" db="EMBL/GenBank/DDBJ databases">
        <authorList>
            <person name="Alioto T."/>
            <person name="Alioto T."/>
            <person name="Gomez Garrido J."/>
        </authorList>
    </citation>
    <scope>NUCLEOTIDE SEQUENCE [LARGE SCALE GENOMIC DNA]</scope>
</reference>
<evidence type="ECO:0000313" key="5">
    <source>
        <dbReference type="Proteomes" id="UP000325440"/>
    </source>
</evidence>
<dbReference type="Proteomes" id="UP000325440">
    <property type="component" value="Unassembled WGS sequence"/>
</dbReference>
<organism evidence="4 5">
    <name type="scientific">Cinara cedri</name>
    <dbReference type="NCBI Taxonomy" id="506608"/>
    <lineage>
        <taxon>Eukaryota</taxon>
        <taxon>Metazoa</taxon>
        <taxon>Ecdysozoa</taxon>
        <taxon>Arthropoda</taxon>
        <taxon>Hexapoda</taxon>
        <taxon>Insecta</taxon>
        <taxon>Pterygota</taxon>
        <taxon>Neoptera</taxon>
        <taxon>Paraneoptera</taxon>
        <taxon>Hemiptera</taxon>
        <taxon>Sternorrhyncha</taxon>
        <taxon>Aphidomorpha</taxon>
        <taxon>Aphidoidea</taxon>
        <taxon>Aphididae</taxon>
        <taxon>Lachninae</taxon>
        <taxon>Cinara</taxon>
    </lineage>
</organism>
<dbReference type="InterPro" id="IPR038495">
    <property type="entry name" value="ATPase_E_C"/>
</dbReference>
<evidence type="ECO:0000256" key="3">
    <source>
        <dbReference type="ARBA" id="ARBA00023065"/>
    </source>
</evidence>
<accession>A0A5E4N9W3</accession>
<name>A0A5E4N9W3_9HEMI</name>
<dbReference type="Gene3D" id="6.10.250.1620">
    <property type="match status" value="1"/>
</dbReference>
<dbReference type="Gene3D" id="3.30.2320.30">
    <property type="entry name" value="ATP synthase, E subunit, C-terminal"/>
    <property type="match status" value="1"/>
</dbReference>
<comment type="similarity">
    <text evidence="1">Belongs to the V-ATPase E subunit family.</text>
</comment>